<dbReference type="OrthoDB" id="286353at2"/>
<feature type="transmembrane region" description="Helical" evidence="1">
    <location>
        <begin position="79"/>
        <end position="101"/>
    </location>
</feature>
<evidence type="ECO:0000313" key="2">
    <source>
        <dbReference type="EMBL" id="QEH37272.1"/>
    </source>
</evidence>
<feature type="transmembrane region" description="Helical" evidence="1">
    <location>
        <begin position="49"/>
        <end position="67"/>
    </location>
</feature>
<keyword evidence="1" id="KW-1133">Transmembrane helix</keyword>
<proteinExistence type="predicted"/>
<protein>
    <submittedName>
        <fullName evidence="2">Uncharacterized protein</fullName>
    </submittedName>
</protein>
<keyword evidence="3" id="KW-1185">Reference proteome</keyword>
<organism evidence="2 3">
    <name type="scientific">Aquisphaera giovannonii</name>
    <dbReference type="NCBI Taxonomy" id="406548"/>
    <lineage>
        <taxon>Bacteria</taxon>
        <taxon>Pseudomonadati</taxon>
        <taxon>Planctomycetota</taxon>
        <taxon>Planctomycetia</taxon>
        <taxon>Isosphaerales</taxon>
        <taxon>Isosphaeraceae</taxon>
        <taxon>Aquisphaera</taxon>
    </lineage>
</organism>
<reference evidence="2 3" key="1">
    <citation type="submission" date="2019-08" db="EMBL/GenBank/DDBJ databases">
        <title>Deep-cultivation of Planctomycetes and their phenomic and genomic characterization uncovers novel biology.</title>
        <authorList>
            <person name="Wiegand S."/>
            <person name="Jogler M."/>
            <person name="Boedeker C."/>
            <person name="Pinto D."/>
            <person name="Vollmers J."/>
            <person name="Rivas-Marin E."/>
            <person name="Kohn T."/>
            <person name="Peeters S.H."/>
            <person name="Heuer A."/>
            <person name="Rast P."/>
            <person name="Oberbeckmann S."/>
            <person name="Bunk B."/>
            <person name="Jeske O."/>
            <person name="Meyerdierks A."/>
            <person name="Storesund J.E."/>
            <person name="Kallscheuer N."/>
            <person name="Luecker S."/>
            <person name="Lage O.M."/>
            <person name="Pohl T."/>
            <person name="Merkel B.J."/>
            <person name="Hornburger P."/>
            <person name="Mueller R.-W."/>
            <person name="Bruemmer F."/>
            <person name="Labrenz M."/>
            <person name="Spormann A.M."/>
            <person name="Op den Camp H."/>
            <person name="Overmann J."/>
            <person name="Amann R."/>
            <person name="Jetten M.S.M."/>
            <person name="Mascher T."/>
            <person name="Medema M.H."/>
            <person name="Devos D.P."/>
            <person name="Kaster A.-K."/>
            <person name="Ovreas L."/>
            <person name="Rohde M."/>
            <person name="Galperin M.Y."/>
            <person name="Jogler C."/>
        </authorList>
    </citation>
    <scope>NUCLEOTIDE SEQUENCE [LARGE SCALE GENOMIC DNA]</scope>
    <source>
        <strain evidence="2 3">OJF2</strain>
    </source>
</reference>
<dbReference type="EMBL" id="CP042997">
    <property type="protein sequence ID" value="QEH37272.1"/>
    <property type="molecule type" value="Genomic_DNA"/>
</dbReference>
<dbReference type="Proteomes" id="UP000324233">
    <property type="component" value="Chromosome"/>
</dbReference>
<evidence type="ECO:0000256" key="1">
    <source>
        <dbReference type="SAM" id="Phobius"/>
    </source>
</evidence>
<accession>A0A5B9W9K8</accession>
<keyword evidence="1" id="KW-0812">Transmembrane</keyword>
<keyword evidence="1" id="KW-0472">Membrane</keyword>
<dbReference type="RefSeq" id="WP_148596855.1">
    <property type="nucleotide sequence ID" value="NZ_CP042997.1"/>
</dbReference>
<evidence type="ECO:0000313" key="3">
    <source>
        <dbReference type="Proteomes" id="UP000324233"/>
    </source>
</evidence>
<feature type="transmembrane region" description="Helical" evidence="1">
    <location>
        <begin position="113"/>
        <end position="135"/>
    </location>
</feature>
<dbReference type="KEGG" id="agv:OJF2_58590"/>
<gene>
    <name evidence="2" type="ORF">OJF2_58590</name>
</gene>
<dbReference type="AlphaFoldDB" id="A0A5B9W9K8"/>
<sequence length="136" mass="14662">MSNLVAQQRTGAQSWHGRVSILLGLVLIFSTWAFLAVRTGSPSDVREWGVVRTIAATVAGPFAGAVARHFQPCCLASSMAIAAFFVPFLAIGLLAQVVPWTAAIGSRWAARKIVFWTLGWTIWLFGGPASFLHAFC</sequence>
<name>A0A5B9W9K8_9BACT</name>
<feature type="transmembrane region" description="Helical" evidence="1">
    <location>
        <begin position="20"/>
        <end position="37"/>
    </location>
</feature>